<name>A0ABD3FXI4_9STRA</name>
<feature type="region of interest" description="Disordered" evidence="2">
    <location>
        <begin position="67"/>
        <end position="94"/>
    </location>
</feature>
<keyword evidence="4" id="KW-1185">Reference proteome</keyword>
<feature type="region of interest" description="Disordered" evidence="2">
    <location>
        <begin position="1"/>
        <end position="34"/>
    </location>
</feature>
<dbReference type="Proteomes" id="UP001632037">
    <property type="component" value="Unassembled WGS sequence"/>
</dbReference>
<sequence length="378" mass="42922">MMNAPSSPWSAPKVSRLWSAKGDDRCSPPRSNDYKDWSLMQLKREITQRQLKTNPRRRNKDAFVRVLLSNDEDQRVQQNQTQTQSAPQNQQQPLEDPVMFVPTSTAELQNIYVNNGDQQQQQDIYNTGRQPPQDVYGNNGAQQRDVYNTGQQPQQHDMYSSGQQRQEMFMEHQQQEVYANTGDQQQNFMSNDVNVGVMQAAPLTPPAPPPQLQAPAQTETQAEAQTSVEVVALPSASDAEVEPPQSFMATKRPRVEQTEYESEGSENAQNSTSEVTRPVSSQQTGQGSTEYLRRKLSIQAARLEIESRRLDLETKREQRDSGLHAVQLAMAKEQLQQAKMTTQKMKTEWMVEQMIQKKRLSDAGISQEDTAALEMYLS</sequence>
<dbReference type="AlphaFoldDB" id="A0ABD3FXI4"/>
<evidence type="ECO:0000256" key="2">
    <source>
        <dbReference type="SAM" id="MobiDB-lite"/>
    </source>
</evidence>
<feature type="compositionally biased region" description="Basic and acidic residues" evidence="2">
    <location>
        <begin position="21"/>
        <end position="34"/>
    </location>
</feature>
<evidence type="ECO:0000313" key="4">
    <source>
        <dbReference type="Proteomes" id="UP001632037"/>
    </source>
</evidence>
<feature type="compositionally biased region" description="Polar residues" evidence="2">
    <location>
        <begin position="139"/>
        <end position="166"/>
    </location>
</feature>
<comment type="caution">
    <text evidence="3">The sequence shown here is derived from an EMBL/GenBank/DDBJ whole genome shotgun (WGS) entry which is preliminary data.</text>
</comment>
<protein>
    <submittedName>
        <fullName evidence="3">Uncharacterized protein</fullName>
    </submittedName>
</protein>
<dbReference type="EMBL" id="JBIMZQ010000005">
    <property type="protein sequence ID" value="KAL3671628.1"/>
    <property type="molecule type" value="Genomic_DNA"/>
</dbReference>
<organism evidence="3 4">
    <name type="scientific">Phytophthora oleae</name>
    <dbReference type="NCBI Taxonomy" id="2107226"/>
    <lineage>
        <taxon>Eukaryota</taxon>
        <taxon>Sar</taxon>
        <taxon>Stramenopiles</taxon>
        <taxon>Oomycota</taxon>
        <taxon>Peronosporomycetes</taxon>
        <taxon>Peronosporales</taxon>
        <taxon>Peronosporaceae</taxon>
        <taxon>Phytophthora</taxon>
    </lineage>
</organism>
<evidence type="ECO:0000313" key="3">
    <source>
        <dbReference type="EMBL" id="KAL3671628.1"/>
    </source>
</evidence>
<feature type="region of interest" description="Disordered" evidence="2">
    <location>
        <begin position="199"/>
        <end position="289"/>
    </location>
</feature>
<keyword evidence="1" id="KW-0175">Coiled coil</keyword>
<feature type="compositionally biased region" description="Low complexity" evidence="2">
    <location>
        <begin position="77"/>
        <end position="93"/>
    </location>
</feature>
<evidence type="ECO:0000256" key="1">
    <source>
        <dbReference type="SAM" id="Coils"/>
    </source>
</evidence>
<feature type="compositionally biased region" description="Polar residues" evidence="2">
    <location>
        <begin position="265"/>
        <end position="289"/>
    </location>
</feature>
<accession>A0ABD3FXI4</accession>
<gene>
    <name evidence="3" type="ORF">V7S43_003541</name>
</gene>
<feature type="compositionally biased region" description="Low complexity" evidence="2">
    <location>
        <begin position="213"/>
        <end position="226"/>
    </location>
</feature>
<feature type="compositionally biased region" description="Pro residues" evidence="2">
    <location>
        <begin position="203"/>
        <end position="212"/>
    </location>
</feature>
<reference evidence="3 4" key="1">
    <citation type="submission" date="2024-09" db="EMBL/GenBank/DDBJ databases">
        <title>Genome sequencing and assembly of Phytophthora oleae, isolate VK10A, causative agent of rot of olive drupes.</title>
        <authorList>
            <person name="Conti Taguali S."/>
            <person name="Riolo M."/>
            <person name="La Spada F."/>
            <person name="Cacciola S.O."/>
            <person name="Dionisio G."/>
        </authorList>
    </citation>
    <scope>NUCLEOTIDE SEQUENCE [LARGE SCALE GENOMIC DNA]</scope>
    <source>
        <strain evidence="3 4">VK10A</strain>
    </source>
</reference>
<proteinExistence type="predicted"/>
<feature type="region of interest" description="Disordered" evidence="2">
    <location>
        <begin position="123"/>
        <end position="166"/>
    </location>
</feature>
<feature type="coiled-coil region" evidence="1">
    <location>
        <begin position="293"/>
        <end position="348"/>
    </location>
</feature>